<comment type="caution">
    <text evidence="1">The sequence shown here is derived from an EMBL/GenBank/DDBJ whole genome shotgun (WGS) entry which is preliminary data.</text>
</comment>
<dbReference type="Proteomes" id="UP000178347">
    <property type="component" value="Unassembled WGS sequence"/>
</dbReference>
<gene>
    <name evidence="1" type="ORF">A3G00_00270</name>
</gene>
<evidence type="ECO:0008006" key="3">
    <source>
        <dbReference type="Google" id="ProtNLM"/>
    </source>
</evidence>
<dbReference type="STRING" id="1798692.A3G00_00270"/>
<dbReference type="InterPro" id="IPR016181">
    <property type="entry name" value="Acyl_CoA_acyltransferase"/>
</dbReference>
<protein>
    <recommendedName>
        <fullName evidence="3">N-end rule aminoacyl transferase C-terminal domain-containing protein</fullName>
    </recommendedName>
</protein>
<proteinExistence type="predicted"/>
<name>A0A1F6MSF4_9BACT</name>
<dbReference type="AlphaFoldDB" id="A0A1F6MSF4"/>
<evidence type="ECO:0000313" key="1">
    <source>
        <dbReference type="EMBL" id="OGH74478.1"/>
    </source>
</evidence>
<dbReference type="EMBL" id="MFQN01000014">
    <property type="protein sequence ID" value="OGH74478.1"/>
    <property type="molecule type" value="Genomic_DNA"/>
</dbReference>
<reference evidence="1 2" key="1">
    <citation type="journal article" date="2016" name="Nat. Commun.">
        <title>Thousands of microbial genomes shed light on interconnected biogeochemical processes in an aquifer system.</title>
        <authorList>
            <person name="Anantharaman K."/>
            <person name="Brown C.T."/>
            <person name="Hug L.A."/>
            <person name="Sharon I."/>
            <person name="Castelle C.J."/>
            <person name="Probst A.J."/>
            <person name="Thomas B.C."/>
            <person name="Singh A."/>
            <person name="Wilkins M.J."/>
            <person name="Karaoz U."/>
            <person name="Brodie E.L."/>
            <person name="Williams K.H."/>
            <person name="Hubbard S.S."/>
            <person name="Banfield J.F."/>
        </authorList>
    </citation>
    <scope>NUCLEOTIDE SEQUENCE [LARGE SCALE GENOMIC DNA]</scope>
</reference>
<dbReference type="SUPFAM" id="SSF55729">
    <property type="entry name" value="Acyl-CoA N-acyltransferases (Nat)"/>
    <property type="match status" value="1"/>
</dbReference>
<accession>A0A1F6MSF4</accession>
<evidence type="ECO:0000313" key="2">
    <source>
        <dbReference type="Proteomes" id="UP000178347"/>
    </source>
</evidence>
<sequence>MSSYLVWDEKIITDFSDSNINSLYNQGYLFTRVGKDVMNQTRSVRVDLNKFTLTSENRRVLRKTEDIRLKTYDLPIEDYNWNIGKIAKDFYETKFGEGTFSANKARELLTTKHNFNILLKYQDTKILDIGYCVCYQNKEMLHYSYPFYILRPTSYTLNPNTGLGMMLKAIIYAKNSGKKYIYLGSAQRPTDTYKLQFEGLEWFDGKEWKTNIDELKRIL</sequence>
<organism evidence="1 2">
    <name type="scientific">Candidatus Magasanikbacteria bacterium RIFCSPLOWO2_12_FULL_43_12</name>
    <dbReference type="NCBI Taxonomy" id="1798692"/>
    <lineage>
        <taxon>Bacteria</taxon>
        <taxon>Candidatus Magasanikiibacteriota</taxon>
    </lineage>
</organism>